<feature type="compositionally biased region" description="Basic residues" evidence="1">
    <location>
        <begin position="1963"/>
        <end position="1973"/>
    </location>
</feature>
<feature type="compositionally biased region" description="Gly residues" evidence="1">
    <location>
        <begin position="860"/>
        <end position="869"/>
    </location>
</feature>
<feature type="domain" description="Cell morphogenesis protein N-terminal" evidence="2">
    <location>
        <begin position="126"/>
        <end position="472"/>
    </location>
</feature>
<evidence type="ECO:0000259" key="2">
    <source>
        <dbReference type="Pfam" id="PF14222"/>
    </source>
</evidence>
<evidence type="ECO:0000313" key="5">
    <source>
        <dbReference type="Proteomes" id="UP000650467"/>
    </source>
</evidence>
<feature type="region of interest" description="Disordered" evidence="1">
    <location>
        <begin position="1735"/>
        <end position="1872"/>
    </location>
</feature>
<feature type="region of interest" description="Disordered" evidence="1">
    <location>
        <begin position="2369"/>
        <end position="2406"/>
    </location>
</feature>
<protein>
    <submittedName>
        <fullName evidence="4">Uncharacterized protein</fullName>
    </submittedName>
</protein>
<feature type="domain" description="Cell morphogenesis central region" evidence="3">
    <location>
        <begin position="891"/>
        <end position="1190"/>
    </location>
</feature>
<proteinExistence type="predicted"/>
<keyword evidence="5" id="KW-1185">Reference proteome</keyword>
<feature type="compositionally biased region" description="Gly residues" evidence="1">
    <location>
        <begin position="1953"/>
        <end position="1962"/>
    </location>
</feature>
<dbReference type="EMBL" id="JAEHOC010000010">
    <property type="protein sequence ID" value="KAG2438194.1"/>
    <property type="molecule type" value="Genomic_DNA"/>
</dbReference>
<gene>
    <name evidence="4" type="ORF">HXX76_005800</name>
</gene>
<dbReference type="GO" id="GO:0000902">
    <property type="term" value="P:cell morphogenesis"/>
    <property type="evidence" value="ECO:0007669"/>
    <property type="project" value="InterPro"/>
</dbReference>
<dbReference type="PANTHER" id="PTHR12295">
    <property type="entry name" value="FURRY-RELATED"/>
    <property type="match status" value="1"/>
</dbReference>
<feature type="compositionally biased region" description="Low complexity" evidence="1">
    <location>
        <begin position="1735"/>
        <end position="1755"/>
    </location>
</feature>
<feature type="region of interest" description="Disordered" evidence="1">
    <location>
        <begin position="1668"/>
        <end position="1693"/>
    </location>
</feature>
<dbReference type="Proteomes" id="UP000650467">
    <property type="component" value="Unassembled WGS sequence"/>
</dbReference>
<feature type="domain" description="Cell morphogenesis central region" evidence="3">
    <location>
        <begin position="1266"/>
        <end position="1671"/>
    </location>
</feature>
<organism evidence="4 5">
    <name type="scientific">Chlamydomonas incerta</name>
    <dbReference type="NCBI Taxonomy" id="51695"/>
    <lineage>
        <taxon>Eukaryota</taxon>
        <taxon>Viridiplantae</taxon>
        <taxon>Chlorophyta</taxon>
        <taxon>core chlorophytes</taxon>
        <taxon>Chlorophyceae</taxon>
        <taxon>CS clade</taxon>
        <taxon>Chlamydomonadales</taxon>
        <taxon>Chlamydomonadaceae</taxon>
        <taxon>Chlamydomonas</taxon>
    </lineage>
</organism>
<feature type="compositionally biased region" description="Gly residues" evidence="1">
    <location>
        <begin position="1974"/>
        <end position="1983"/>
    </location>
</feature>
<feature type="compositionally biased region" description="Low complexity" evidence="1">
    <location>
        <begin position="1790"/>
        <end position="1803"/>
    </location>
</feature>
<evidence type="ECO:0000313" key="4">
    <source>
        <dbReference type="EMBL" id="KAG2438194.1"/>
    </source>
</evidence>
<dbReference type="SUPFAM" id="SSF48371">
    <property type="entry name" value="ARM repeat"/>
    <property type="match status" value="1"/>
</dbReference>
<feature type="compositionally biased region" description="Basic and acidic residues" evidence="1">
    <location>
        <begin position="1836"/>
        <end position="1845"/>
    </location>
</feature>
<feature type="compositionally biased region" description="Gly residues" evidence="1">
    <location>
        <begin position="1776"/>
        <end position="1785"/>
    </location>
</feature>
<feature type="compositionally biased region" description="Gly residues" evidence="1">
    <location>
        <begin position="879"/>
        <end position="888"/>
    </location>
</feature>
<dbReference type="InterPro" id="IPR029473">
    <property type="entry name" value="MOR2-PAG1_mid"/>
</dbReference>
<evidence type="ECO:0000256" key="1">
    <source>
        <dbReference type="SAM" id="MobiDB-lite"/>
    </source>
</evidence>
<comment type="caution">
    <text evidence="4">The sequence shown here is derived from an EMBL/GenBank/DDBJ whole genome shotgun (WGS) entry which is preliminary data.</text>
</comment>
<reference evidence="4" key="1">
    <citation type="journal article" date="2020" name="bioRxiv">
        <title>Comparative genomics of Chlamydomonas.</title>
        <authorList>
            <person name="Craig R.J."/>
            <person name="Hasan A.R."/>
            <person name="Ness R.W."/>
            <person name="Keightley P.D."/>
        </authorList>
    </citation>
    <scope>NUCLEOTIDE SEQUENCE</scope>
    <source>
        <strain evidence="4">SAG 7.73</strain>
    </source>
</reference>
<feature type="region of interest" description="Disordered" evidence="1">
    <location>
        <begin position="845"/>
        <end position="888"/>
    </location>
</feature>
<dbReference type="InterPro" id="IPR039867">
    <property type="entry name" value="Furry/Tao3/Mor2"/>
</dbReference>
<dbReference type="InterPro" id="IPR016024">
    <property type="entry name" value="ARM-type_fold"/>
</dbReference>
<name>A0A835W5T1_CHLIN</name>
<feature type="domain" description="Cell morphogenesis central region" evidence="3">
    <location>
        <begin position="1834"/>
        <end position="1936"/>
    </location>
</feature>
<feature type="domain" description="Cell morphogenesis central region" evidence="3">
    <location>
        <begin position="1999"/>
        <end position="2122"/>
    </location>
</feature>
<dbReference type="Pfam" id="PF14228">
    <property type="entry name" value="MOR2-PAG1_mid"/>
    <property type="match status" value="4"/>
</dbReference>
<accession>A0A835W5T1</accession>
<dbReference type="OrthoDB" id="6287725at2759"/>
<dbReference type="Pfam" id="PF14222">
    <property type="entry name" value="MOR2-PAG1_N"/>
    <property type="match status" value="1"/>
</dbReference>
<sequence>MGSLHLPAAELLLKQFLRAGDEIVNKTSPQENLVALLSDPRFGRCLTSLRLLVRHQLPLLVKQLDGWRSSTHGALSRMPEKTERERMLVFSKRAAMEVVYFEAALQLLDCYCDDFLDSPEFVAYYDGLQQIAFRWLLVADDLFSSLDLSALNRVVVGLAGRVLGAVSRKISLSHVVEPFLKALTDRINPKKDPSGNKPNYDVLRAQIVRLASGMRHVVLSFDSEESVREAVAFLRRAHPLAHTAPIKKSQIHHALCDMLACILLPLVRSDAPQRAAAVLGLPALEGWYAAVMTMRNDITTWMNKHAKHINDGYPLSTVLVCLASDRDYSANIDSAADFLHKGLKVKEARAVCVRCLVVLACSYLSRYGAHIIKHELFKWLGRLLAPVTALAKKGGLTIPEMLDVIAPIAELSPEFAVQALVLELLQSEVPDCVLAGLKALQGLILTAPSITAAAASTSVTAAGQPGQPAHQRTTMQHTAASYSTGALGAGGSSTGGGLPASGSSSGLQGLLRRTHTPSFGGLGLALGNGGGGAAAAAAAAGGPSVSAAGGGPTTAASWAAAHAAAIDLLRRGVHPLEVLGVSAHLPRINAALGKLLEGWHPQYGSYVGYGGVDPAWKEKAGGLPLLVALVRLLPYLRPDTWTTRVRPLDVLPSYTAHVEGSMRAAAVDALTGLMRGSPHLRNGLCCAFAAFTCGLPDDAVQTTRDSQALLRQLMELWGGLLAERAAGDALELSSAGQEALGLDVPRLEGCGLVCLASHDEAVRREALQSLALARTLHQAVLAAAPYEAPPPLAQALVKGGPGTISSGGGSLTASARNLSNGGLSNSAGGAASGLAAARVATAHGHGRSASRDSIDIPEGGTPGAAGANGRGMLSDAGDGAAGGGGGDAGPPPTYVVELIEEGGPALLRATYWDFGDWSDLWRLYKEVPGHVAFEDVLVAPARAGDDLPRVRLARSLLELMTLAVRLTPAAAGVAGCELVARLTRMLGRVDGKLVLLPDYVDTVKRDAWRNVSAAVCVVPQALRDKTLERLGKARPPITMRDVVRMHLAIVTGSSAAIGGGPVPPTMQLCSTMALGHVSPDVYGVLLEELAPHCDEFMAAGRGGAGARSSKAKGRADELRRTVSHVFRVLSERVPAEVLAAHPLLRSRLVEFMRDTYIHLKPHSISTDAFWESAQVAYALTAVIRHVAVPLRALLSQTITVTGAGAGGPSALARDSQGRAAAGAEAAVSTTSLRKLLWEMSLVWTEEAYILLKDIKALVAALPPGADAAAAIRQSKDSNYSRAVAMGINAAISKHKEPPEGLREELHLAAHYINHSTRLAMAALVEGPVFDNDTRWPQGSVFTWIDKLLAIGGGRPEPPATGSGGHQMAGPRRRDVGCRALRALLTHNPELFDGCLNKCYDSNLSIANGYFQVMTEVYALYPGVRCPAHVMLALILVKMVDGVAEVREDALHMLHVLSLREWQQPAAAPLPASVELLGGTGSGVDGSEAGGGGASEEQAPVVVGGLQDSYQQFQYLLSCKLARDHPELSEALCEELMTRQLECEEAAIQHPVLTSLAPWMENLVISFPWRGNWSERLLKSQYYVTLRHGGAFPFEVERLWTQLARRTRNINPILDFLLHLGMATALQTDLQAMLEFFGVAKRIVLYLARVSPAETLGYLAIELAKQQQEEEPGGGGGAEAAGGPERGSRLGGRGGWGGPASVLASVPLLFGTSLDCMVVGDERQLAASYESVASASNQSAASSSHPHGHPQPHLQPYAHGYDPSGAGSRGNKSMDLAGGGGGGGGVNRAMSGRSDASGSSRSDANGGGGGGGPPSSVADSAMAHHNASQLRAGGSDYRIRLPDDSSSHGGDGRPSPSRLSRAQSAGGGGLSGNRALLTRPELVLCCLAEVVLEHEVDPQHLPLLLHVAVTAGDHEEPVVAAHALQLVINLLYSLSAKYGVEGGADGSAAGGGGGAGGGAGGPHGHNHGHGHGGHGHGAAGHGAAAGSGLSPAAAAAQLAMVGSLVRYLQSLRGRRMWPCEEFRLAGPAAVAAVAAACGGASDGQLTPSAAALGSLTVSVVEALSCEEDLAMEWAARALDWAQHARSRHAACRSWQVLRALRPPLKADLAAALVLSMEACFAAAAGVGVGAGGGLAAAPAGPGYLLSGGAGGGGGGLAGCEVAVEIISTTHVLVAALPPGRLVLYPQLWWSALALLHSPHVAVYRAALGLLGTCLGPATAAGLHLHGSGFALTYGGAGGGWHGHGQGQQQPQLRLSAAKVQAVLLAAAPGLSAGQLLAASHAAALQDGGADDADPWVLGHHLLNVREGPSPHGSLAVQQLLLRGLTHPLTVAPSLQLLAALGDALAHQAHMLLARADPGHHHPLHHAASAMLASSASQRDVDGADQSPYDTAAGGDAGGDGRGAGRGGSAAAAAAAGGVVPHTDSLRKHRALKLDSFQTLLGSCRSQLFVSLMGLLPLVLALHGGGPAGGEDVATLAAGLAPSGAAAAGGGGGGGSLAASSVSMHISGGGGAVRSGASRPGGGAAVAGGAAGAGGLASAFGFGFGSGGELAVDPEELDSAIAQAAAALGRAAAALGMPDVGAHLQALASPGVCHDSDQVEAVTTALLGQLAGCLFPRYARWFLHHVTDLLLGGIGAPAPSALASASGPGGGGGGGSAGGFGYGYAAGVGGMGGATTAAAVMAAASAATAGGGLPPAPRQVRTGLLLLRCLFRVEGLRLGPAGAALVADGAVLAPVVALSGGPLAAAALDTMAAAMSYCGTEAFQADLAAAAAAASAAAATGGGGSGIGSGGASSAAAAVAAATAAMVMPRTLFPPPTLVAASLKKVVDTLGSSLRRRNKAVRLMPFLGSAPAYGD</sequence>
<evidence type="ECO:0000259" key="3">
    <source>
        <dbReference type="Pfam" id="PF14228"/>
    </source>
</evidence>
<dbReference type="GO" id="GO:0005938">
    <property type="term" value="C:cell cortex"/>
    <property type="evidence" value="ECO:0007669"/>
    <property type="project" value="TreeGrafter"/>
</dbReference>
<feature type="region of interest" description="Disordered" evidence="1">
    <location>
        <begin position="1953"/>
        <end position="1983"/>
    </location>
</feature>
<dbReference type="PANTHER" id="PTHR12295:SF30">
    <property type="entry name" value="PROTEIN FURRY"/>
    <property type="match status" value="1"/>
</dbReference>
<dbReference type="InterPro" id="IPR025614">
    <property type="entry name" value="Cell_morpho_N"/>
</dbReference>
<feature type="compositionally biased region" description="Gly residues" evidence="1">
    <location>
        <begin position="2393"/>
        <end position="2406"/>
    </location>
</feature>
<dbReference type="GO" id="GO:0030427">
    <property type="term" value="C:site of polarized growth"/>
    <property type="evidence" value="ECO:0007669"/>
    <property type="project" value="TreeGrafter"/>
</dbReference>